<name>A0A9X2FFP8_9BACT</name>
<evidence type="ECO:0000313" key="1">
    <source>
        <dbReference type="EMBL" id="MCO6045454.1"/>
    </source>
</evidence>
<accession>A0A9X2FFP8</accession>
<gene>
    <name evidence="1" type="ORF">NG895_16205</name>
</gene>
<proteinExistence type="predicted"/>
<dbReference type="EMBL" id="JAMXLR010000055">
    <property type="protein sequence ID" value="MCO6045454.1"/>
    <property type="molecule type" value="Genomic_DNA"/>
</dbReference>
<protein>
    <submittedName>
        <fullName evidence="1">Uncharacterized protein</fullName>
    </submittedName>
</protein>
<comment type="caution">
    <text evidence="1">The sequence shown here is derived from an EMBL/GenBank/DDBJ whole genome shotgun (WGS) entry which is preliminary data.</text>
</comment>
<sequence length="160" mass="17844">MSDSPPFDLVQAHRYFSASCFNRTWAQIENADRTPAEDDAMVLTAAASLWHWTQRPDCTDENLSIGHWLLSRTLALAGQGEASMRHGLRSLELAAESSSFYIGYGHEAVARAALVLSDETSFRAHLREAEACLTQIAEPSERELLEPDLQNLAQHFRNDA</sequence>
<dbReference type="RefSeq" id="WP_252853566.1">
    <property type="nucleotide sequence ID" value="NZ_JAMXLR010000055.1"/>
</dbReference>
<organism evidence="1 2">
    <name type="scientific">Aeoliella straminimaris</name>
    <dbReference type="NCBI Taxonomy" id="2954799"/>
    <lineage>
        <taxon>Bacteria</taxon>
        <taxon>Pseudomonadati</taxon>
        <taxon>Planctomycetota</taxon>
        <taxon>Planctomycetia</taxon>
        <taxon>Pirellulales</taxon>
        <taxon>Lacipirellulaceae</taxon>
        <taxon>Aeoliella</taxon>
    </lineage>
</organism>
<dbReference type="Proteomes" id="UP001155241">
    <property type="component" value="Unassembled WGS sequence"/>
</dbReference>
<keyword evidence="2" id="KW-1185">Reference proteome</keyword>
<dbReference type="AlphaFoldDB" id="A0A9X2FFP8"/>
<evidence type="ECO:0000313" key="2">
    <source>
        <dbReference type="Proteomes" id="UP001155241"/>
    </source>
</evidence>
<reference evidence="1" key="1">
    <citation type="submission" date="2022-06" db="EMBL/GenBank/DDBJ databases">
        <title>Aeoliella straminimaris, a novel planctomycete from sediments.</title>
        <authorList>
            <person name="Vitorino I.R."/>
            <person name="Lage O.M."/>
        </authorList>
    </citation>
    <scope>NUCLEOTIDE SEQUENCE</scope>
    <source>
        <strain evidence="1">ICT_H6.2</strain>
    </source>
</reference>